<feature type="chain" id="PRO_5035761522" evidence="1">
    <location>
        <begin position="27"/>
        <end position="113"/>
    </location>
</feature>
<protein>
    <submittedName>
        <fullName evidence="2">(diamondback moth) hypothetical protein</fullName>
    </submittedName>
</protein>
<dbReference type="PANTHER" id="PTHR46901">
    <property type="entry name" value="GH04942P"/>
    <property type="match status" value="1"/>
</dbReference>
<name>A0A8S4G5N7_PLUXY</name>
<keyword evidence="1" id="KW-0732">Signal</keyword>
<evidence type="ECO:0000256" key="1">
    <source>
        <dbReference type="SAM" id="SignalP"/>
    </source>
</evidence>
<comment type="caution">
    <text evidence="2">The sequence shown here is derived from an EMBL/GenBank/DDBJ whole genome shotgun (WGS) entry which is preliminary data.</text>
</comment>
<gene>
    <name evidence="2" type="ORF">PLXY2_LOCUS14036</name>
</gene>
<proteinExistence type="predicted"/>
<sequence length="113" mass="12512">MKQKMALLKVTLCCAVLSACVLQVCGHVALTFPPARKYDLDFLDNSRTKPPCGMPRGSIKTTFMSGSTFTAHWHLAYAHRGGFSLRILDELERPVLDLTPRAAGSEFLRDDVT</sequence>
<dbReference type="AlphaFoldDB" id="A0A8S4G5N7"/>
<keyword evidence="3" id="KW-1185">Reference proteome</keyword>
<dbReference type="PROSITE" id="PS51257">
    <property type="entry name" value="PROKAR_LIPOPROTEIN"/>
    <property type="match status" value="1"/>
</dbReference>
<organism evidence="2 3">
    <name type="scientific">Plutella xylostella</name>
    <name type="common">Diamondback moth</name>
    <name type="synonym">Plutella maculipennis</name>
    <dbReference type="NCBI Taxonomy" id="51655"/>
    <lineage>
        <taxon>Eukaryota</taxon>
        <taxon>Metazoa</taxon>
        <taxon>Ecdysozoa</taxon>
        <taxon>Arthropoda</taxon>
        <taxon>Hexapoda</taxon>
        <taxon>Insecta</taxon>
        <taxon>Pterygota</taxon>
        <taxon>Neoptera</taxon>
        <taxon>Endopterygota</taxon>
        <taxon>Lepidoptera</taxon>
        <taxon>Glossata</taxon>
        <taxon>Ditrysia</taxon>
        <taxon>Yponomeutoidea</taxon>
        <taxon>Plutellidae</taxon>
        <taxon>Plutella</taxon>
    </lineage>
</organism>
<dbReference type="Proteomes" id="UP000653454">
    <property type="component" value="Unassembled WGS sequence"/>
</dbReference>
<dbReference type="EMBL" id="CAJHNJ030000114">
    <property type="protein sequence ID" value="CAG9135800.1"/>
    <property type="molecule type" value="Genomic_DNA"/>
</dbReference>
<accession>A0A8S4G5N7</accession>
<reference evidence="2" key="1">
    <citation type="submission" date="2020-11" db="EMBL/GenBank/DDBJ databases">
        <authorList>
            <person name="Whiteford S."/>
        </authorList>
    </citation>
    <scope>NUCLEOTIDE SEQUENCE</scope>
</reference>
<feature type="signal peptide" evidence="1">
    <location>
        <begin position="1"/>
        <end position="26"/>
    </location>
</feature>
<evidence type="ECO:0000313" key="2">
    <source>
        <dbReference type="EMBL" id="CAG9135800.1"/>
    </source>
</evidence>
<dbReference type="PANTHER" id="PTHR46901:SF2">
    <property type="entry name" value="GH04942P"/>
    <property type="match status" value="1"/>
</dbReference>
<evidence type="ECO:0000313" key="3">
    <source>
        <dbReference type="Proteomes" id="UP000653454"/>
    </source>
</evidence>